<dbReference type="AlphaFoldDB" id="A0A0P8Y3L4"/>
<evidence type="ECO:0000313" key="4">
    <source>
        <dbReference type="EMBL" id="KPU73377.1"/>
    </source>
</evidence>
<gene>
    <name evidence="4" type="primary">Dana\GF15344</name>
    <name evidence="4" type="synonym">dana_GLEANR_16111</name>
    <name evidence="4" type="ORF">GF15344</name>
</gene>
<dbReference type="PROSITE" id="PS50041">
    <property type="entry name" value="C_TYPE_LECTIN_2"/>
    <property type="match status" value="1"/>
</dbReference>
<evidence type="ECO:0000256" key="1">
    <source>
        <dbReference type="ARBA" id="ARBA00022734"/>
    </source>
</evidence>
<protein>
    <recommendedName>
        <fullName evidence="3">C-type lectin domain-containing protein</fullName>
    </recommendedName>
</protein>
<keyword evidence="2" id="KW-1015">Disulfide bond</keyword>
<dbReference type="InterPro" id="IPR051379">
    <property type="entry name" value="C-type_Lectin_Receptor_IMM"/>
</dbReference>
<name>A0A0P8Y3L4_DROAN</name>
<dbReference type="SMART" id="SM00034">
    <property type="entry name" value="CLECT"/>
    <property type="match status" value="1"/>
</dbReference>
<keyword evidence="1" id="KW-0430">Lectin</keyword>
<dbReference type="InterPro" id="IPR016187">
    <property type="entry name" value="CTDL_fold"/>
</dbReference>
<sequence length="155" mass="18411">MHKLNWYAAFKACREIGGRLAIIQNEEELNKINKRVEELNHYWLGINALVNWFAAFKACRQIGAELAILQNDEELSRINRRIQPRSQYWLGNNFLTNKGRNRIFPFKKPVFFGDWWYNGMLSEDGQGCLVLYESKLWDTECEKKHNYICEAVFED</sequence>
<dbReference type="EMBL" id="CH902620">
    <property type="protein sequence ID" value="KPU73377.1"/>
    <property type="molecule type" value="Genomic_DNA"/>
</dbReference>
<evidence type="ECO:0000259" key="3">
    <source>
        <dbReference type="PROSITE" id="PS50041"/>
    </source>
</evidence>
<accession>A0A0P8Y3L4</accession>
<reference evidence="4 5" key="1">
    <citation type="journal article" date="2007" name="Nature">
        <title>Evolution of genes and genomes on the Drosophila phylogeny.</title>
        <authorList>
            <consortium name="Drosophila 12 Genomes Consortium"/>
            <person name="Clark A.G."/>
            <person name="Eisen M.B."/>
            <person name="Smith D.R."/>
            <person name="Bergman C.M."/>
            <person name="Oliver B."/>
            <person name="Markow T.A."/>
            <person name="Kaufman T.C."/>
            <person name="Kellis M."/>
            <person name="Gelbart W."/>
            <person name="Iyer V.N."/>
            <person name="Pollard D.A."/>
            <person name="Sackton T.B."/>
            <person name="Larracuente A.M."/>
            <person name="Singh N.D."/>
            <person name="Abad J.P."/>
            <person name="Abt D.N."/>
            <person name="Adryan B."/>
            <person name="Aguade M."/>
            <person name="Akashi H."/>
            <person name="Anderson W.W."/>
            <person name="Aquadro C.F."/>
            <person name="Ardell D.H."/>
            <person name="Arguello R."/>
            <person name="Artieri C.G."/>
            <person name="Barbash D.A."/>
            <person name="Barker D."/>
            <person name="Barsanti P."/>
            <person name="Batterham P."/>
            <person name="Batzoglou S."/>
            <person name="Begun D."/>
            <person name="Bhutkar A."/>
            <person name="Blanco E."/>
            <person name="Bosak S.A."/>
            <person name="Bradley R.K."/>
            <person name="Brand A.D."/>
            <person name="Brent M.R."/>
            <person name="Brooks A.N."/>
            <person name="Brown R.H."/>
            <person name="Butlin R.K."/>
            <person name="Caggese C."/>
            <person name="Calvi B.R."/>
            <person name="Bernardo de Carvalho A."/>
            <person name="Caspi A."/>
            <person name="Castrezana S."/>
            <person name="Celniker S.E."/>
            <person name="Chang J.L."/>
            <person name="Chapple C."/>
            <person name="Chatterji S."/>
            <person name="Chinwalla A."/>
            <person name="Civetta A."/>
            <person name="Clifton S.W."/>
            <person name="Comeron J.M."/>
            <person name="Costello J.C."/>
            <person name="Coyne J.A."/>
            <person name="Daub J."/>
            <person name="David R.G."/>
            <person name="Delcher A.L."/>
            <person name="Delehaunty K."/>
            <person name="Do C.B."/>
            <person name="Ebling H."/>
            <person name="Edwards K."/>
            <person name="Eickbush T."/>
            <person name="Evans J.D."/>
            <person name="Filipski A."/>
            <person name="Findeiss S."/>
            <person name="Freyhult E."/>
            <person name="Fulton L."/>
            <person name="Fulton R."/>
            <person name="Garcia A.C."/>
            <person name="Gardiner A."/>
            <person name="Garfield D.A."/>
            <person name="Garvin B.E."/>
            <person name="Gibson G."/>
            <person name="Gilbert D."/>
            <person name="Gnerre S."/>
            <person name="Godfrey J."/>
            <person name="Good R."/>
            <person name="Gotea V."/>
            <person name="Gravely B."/>
            <person name="Greenberg A.J."/>
            <person name="Griffiths-Jones S."/>
            <person name="Gross S."/>
            <person name="Guigo R."/>
            <person name="Gustafson E.A."/>
            <person name="Haerty W."/>
            <person name="Hahn M.W."/>
            <person name="Halligan D.L."/>
            <person name="Halpern A.L."/>
            <person name="Halter G.M."/>
            <person name="Han M.V."/>
            <person name="Heger A."/>
            <person name="Hillier L."/>
            <person name="Hinrichs A.S."/>
            <person name="Holmes I."/>
            <person name="Hoskins R.A."/>
            <person name="Hubisz M.J."/>
            <person name="Hultmark D."/>
            <person name="Huntley M.A."/>
            <person name="Jaffe D.B."/>
            <person name="Jagadeeshan S."/>
            <person name="Jeck W.R."/>
            <person name="Johnson J."/>
            <person name="Jones C.D."/>
            <person name="Jordan W.C."/>
            <person name="Karpen G.H."/>
            <person name="Kataoka E."/>
            <person name="Keightley P.D."/>
            <person name="Kheradpour P."/>
            <person name="Kirkness E.F."/>
            <person name="Koerich L.B."/>
            <person name="Kristiansen K."/>
            <person name="Kudrna D."/>
            <person name="Kulathinal R.J."/>
            <person name="Kumar S."/>
            <person name="Kwok R."/>
            <person name="Lander E."/>
            <person name="Langley C.H."/>
            <person name="Lapoint R."/>
            <person name="Lazzaro B.P."/>
            <person name="Lee S.J."/>
            <person name="Levesque L."/>
            <person name="Li R."/>
            <person name="Lin C.F."/>
            <person name="Lin M.F."/>
            <person name="Lindblad-Toh K."/>
            <person name="Llopart A."/>
            <person name="Long M."/>
            <person name="Low L."/>
            <person name="Lozovsky E."/>
            <person name="Lu J."/>
            <person name="Luo M."/>
            <person name="Machado C.A."/>
            <person name="Makalowski W."/>
            <person name="Marzo M."/>
            <person name="Matsuda M."/>
            <person name="Matzkin L."/>
            <person name="McAllister B."/>
            <person name="McBride C.S."/>
            <person name="McKernan B."/>
            <person name="McKernan K."/>
            <person name="Mendez-Lago M."/>
            <person name="Minx P."/>
            <person name="Mollenhauer M.U."/>
            <person name="Montooth K."/>
            <person name="Mount S.M."/>
            <person name="Mu X."/>
            <person name="Myers E."/>
            <person name="Negre B."/>
            <person name="Newfeld S."/>
            <person name="Nielsen R."/>
            <person name="Noor M.A."/>
            <person name="O'Grady P."/>
            <person name="Pachter L."/>
            <person name="Papaceit M."/>
            <person name="Parisi M.J."/>
            <person name="Parisi M."/>
            <person name="Parts L."/>
            <person name="Pedersen J.S."/>
            <person name="Pesole G."/>
            <person name="Phillippy A.M."/>
            <person name="Ponting C.P."/>
            <person name="Pop M."/>
            <person name="Porcelli D."/>
            <person name="Powell J.R."/>
            <person name="Prohaska S."/>
            <person name="Pruitt K."/>
            <person name="Puig M."/>
            <person name="Quesneville H."/>
            <person name="Ram K.R."/>
            <person name="Rand D."/>
            <person name="Rasmussen M.D."/>
            <person name="Reed L.K."/>
            <person name="Reenan R."/>
            <person name="Reily A."/>
            <person name="Remington K.A."/>
            <person name="Rieger T.T."/>
            <person name="Ritchie M.G."/>
            <person name="Robin C."/>
            <person name="Rogers Y.H."/>
            <person name="Rohde C."/>
            <person name="Rozas J."/>
            <person name="Rubenfield M.J."/>
            <person name="Ruiz A."/>
            <person name="Russo S."/>
            <person name="Salzberg S.L."/>
            <person name="Sanchez-Gracia A."/>
            <person name="Saranga D.J."/>
            <person name="Sato H."/>
            <person name="Schaeffer S.W."/>
            <person name="Schatz M.C."/>
            <person name="Schlenke T."/>
            <person name="Schwartz R."/>
            <person name="Segarra C."/>
            <person name="Singh R.S."/>
            <person name="Sirot L."/>
            <person name="Sirota M."/>
            <person name="Sisneros N.B."/>
            <person name="Smith C.D."/>
            <person name="Smith T.F."/>
            <person name="Spieth J."/>
            <person name="Stage D.E."/>
            <person name="Stark A."/>
            <person name="Stephan W."/>
            <person name="Strausberg R.L."/>
            <person name="Strempel S."/>
            <person name="Sturgill D."/>
            <person name="Sutton G."/>
            <person name="Sutton G.G."/>
            <person name="Tao W."/>
            <person name="Teichmann S."/>
            <person name="Tobari Y.N."/>
            <person name="Tomimura Y."/>
            <person name="Tsolas J.M."/>
            <person name="Valente V.L."/>
            <person name="Venter E."/>
            <person name="Venter J.C."/>
            <person name="Vicario S."/>
            <person name="Vieira F.G."/>
            <person name="Vilella A.J."/>
            <person name="Villasante A."/>
            <person name="Walenz B."/>
            <person name="Wang J."/>
            <person name="Wasserman M."/>
            <person name="Watts T."/>
            <person name="Wilson D."/>
            <person name="Wilson R.K."/>
            <person name="Wing R.A."/>
            <person name="Wolfner M.F."/>
            <person name="Wong A."/>
            <person name="Wong G.K."/>
            <person name="Wu C.I."/>
            <person name="Wu G."/>
            <person name="Yamamoto D."/>
            <person name="Yang H.P."/>
            <person name="Yang S.P."/>
            <person name="Yorke J.A."/>
            <person name="Yoshida K."/>
            <person name="Zdobnov E."/>
            <person name="Zhang P."/>
            <person name="Zhang Y."/>
            <person name="Zimin A.V."/>
            <person name="Baldwin J."/>
            <person name="Abdouelleil A."/>
            <person name="Abdulkadir J."/>
            <person name="Abebe A."/>
            <person name="Abera B."/>
            <person name="Abreu J."/>
            <person name="Acer S.C."/>
            <person name="Aftuck L."/>
            <person name="Alexander A."/>
            <person name="An P."/>
            <person name="Anderson E."/>
            <person name="Anderson S."/>
            <person name="Arachi H."/>
            <person name="Azer M."/>
            <person name="Bachantsang P."/>
            <person name="Barry A."/>
            <person name="Bayul T."/>
            <person name="Berlin A."/>
            <person name="Bessette D."/>
            <person name="Bloom T."/>
            <person name="Blye J."/>
            <person name="Boguslavskiy L."/>
            <person name="Bonnet C."/>
            <person name="Boukhgalter B."/>
            <person name="Bourzgui I."/>
            <person name="Brown A."/>
            <person name="Cahill P."/>
            <person name="Channer S."/>
            <person name="Cheshatsang Y."/>
            <person name="Chuda L."/>
            <person name="Citroen M."/>
            <person name="Collymore A."/>
            <person name="Cooke P."/>
            <person name="Costello M."/>
            <person name="D'Aco K."/>
            <person name="Daza R."/>
            <person name="De Haan G."/>
            <person name="DeGray S."/>
            <person name="DeMaso C."/>
            <person name="Dhargay N."/>
            <person name="Dooley K."/>
            <person name="Dooley E."/>
            <person name="Doricent M."/>
            <person name="Dorje P."/>
            <person name="Dorjee K."/>
            <person name="Dupes A."/>
            <person name="Elong R."/>
            <person name="Falk J."/>
            <person name="Farina A."/>
            <person name="Faro S."/>
            <person name="Ferguson D."/>
            <person name="Fisher S."/>
            <person name="Foley C.D."/>
            <person name="Franke A."/>
            <person name="Friedrich D."/>
            <person name="Gadbois L."/>
            <person name="Gearin G."/>
            <person name="Gearin C.R."/>
            <person name="Giannoukos G."/>
            <person name="Goode T."/>
            <person name="Graham J."/>
            <person name="Grandbois E."/>
            <person name="Grewal S."/>
            <person name="Gyaltsen K."/>
            <person name="Hafez N."/>
            <person name="Hagos B."/>
            <person name="Hall J."/>
            <person name="Henson C."/>
            <person name="Hollinger A."/>
            <person name="Honan T."/>
            <person name="Huard M.D."/>
            <person name="Hughes L."/>
            <person name="Hurhula B."/>
            <person name="Husby M.E."/>
            <person name="Kamat A."/>
            <person name="Kanga B."/>
            <person name="Kashin S."/>
            <person name="Khazanovich D."/>
            <person name="Kisner P."/>
            <person name="Lance K."/>
            <person name="Lara M."/>
            <person name="Lee W."/>
            <person name="Lennon N."/>
            <person name="Letendre F."/>
            <person name="LeVine R."/>
            <person name="Lipovsky A."/>
            <person name="Liu X."/>
            <person name="Liu J."/>
            <person name="Liu S."/>
            <person name="Lokyitsang T."/>
            <person name="Lokyitsang Y."/>
            <person name="Lubonja R."/>
            <person name="Lui A."/>
            <person name="MacDonald P."/>
            <person name="Magnisalis V."/>
            <person name="Maru K."/>
            <person name="Matthews C."/>
            <person name="McCusker W."/>
            <person name="McDonough S."/>
            <person name="Mehta T."/>
            <person name="Meldrim J."/>
            <person name="Meneus L."/>
            <person name="Mihai O."/>
            <person name="Mihalev A."/>
            <person name="Mihova T."/>
            <person name="Mittelman R."/>
            <person name="Mlenga V."/>
            <person name="Montmayeur A."/>
            <person name="Mulrain L."/>
            <person name="Navidi A."/>
            <person name="Naylor J."/>
            <person name="Negash T."/>
            <person name="Nguyen T."/>
            <person name="Nguyen N."/>
            <person name="Nicol R."/>
            <person name="Norbu C."/>
            <person name="Norbu N."/>
            <person name="Novod N."/>
            <person name="O'Neill B."/>
            <person name="Osman S."/>
            <person name="Markiewicz E."/>
            <person name="Oyono O.L."/>
            <person name="Patti C."/>
            <person name="Phunkhang P."/>
            <person name="Pierre F."/>
            <person name="Priest M."/>
            <person name="Raghuraman S."/>
            <person name="Rege F."/>
            <person name="Reyes R."/>
            <person name="Rise C."/>
            <person name="Rogov P."/>
            <person name="Ross K."/>
            <person name="Ryan E."/>
            <person name="Settipalli S."/>
            <person name="Shea T."/>
            <person name="Sherpa N."/>
            <person name="Shi L."/>
            <person name="Shih D."/>
            <person name="Sparrow T."/>
            <person name="Spaulding J."/>
            <person name="Stalker J."/>
            <person name="Stange-Thomann N."/>
            <person name="Stavropoulos S."/>
            <person name="Stone C."/>
            <person name="Strader C."/>
            <person name="Tesfaye S."/>
            <person name="Thomson T."/>
            <person name="Thoulutsang Y."/>
            <person name="Thoulutsang D."/>
            <person name="Topham K."/>
            <person name="Topping I."/>
            <person name="Tsamla T."/>
            <person name="Vassiliev H."/>
            <person name="Vo A."/>
            <person name="Wangchuk T."/>
            <person name="Wangdi T."/>
            <person name="Weiand M."/>
            <person name="Wilkinson J."/>
            <person name="Wilson A."/>
            <person name="Yadav S."/>
            <person name="Young G."/>
            <person name="Yu Q."/>
            <person name="Zembek L."/>
            <person name="Zhong D."/>
            <person name="Zimmer A."/>
            <person name="Zwirko Z."/>
            <person name="Jaffe D.B."/>
            <person name="Alvarez P."/>
            <person name="Brockman W."/>
            <person name="Butler J."/>
            <person name="Chin C."/>
            <person name="Gnerre S."/>
            <person name="Grabherr M."/>
            <person name="Kleber M."/>
            <person name="Mauceli E."/>
            <person name="MacCallum I."/>
        </authorList>
    </citation>
    <scope>NUCLEOTIDE SEQUENCE [LARGE SCALE GENOMIC DNA]</scope>
    <source>
        <strain evidence="5">Tucson 14024-0371.13</strain>
    </source>
</reference>
<dbReference type="InterPro" id="IPR001304">
    <property type="entry name" value="C-type_lectin-like"/>
</dbReference>
<evidence type="ECO:0000256" key="2">
    <source>
        <dbReference type="ARBA" id="ARBA00023157"/>
    </source>
</evidence>
<organism evidence="4 5">
    <name type="scientific">Drosophila ananassae</name>
    <name type="common">Fruit fly</name>
    <dbReference type="NCBI Taxonomy" id="7217"/>
    <lineage>
        <taxon>Eukaryota</taxon>
        <taxon>Metazoa</taxon>
        <taxon>Ecdysozoa</taxon>
        <taxon>Arthropoda</taxon>
        <taxon>Hexapoda</taxon>
        <taxon>Insecta</taxon>
        <taxon>Pterygota</taxon>
        <taxon>Neoptera</taxon>
        <taxon>Endopterygota</taxon>
        <taxon>Diptera</taxon>
        <taxon>Brachycera</taxon>
        <taxon>Muscomorpha</taxon>
        <taxon>Ephydroidea</taxon>
        <taxon>Drosophilidae</taxon>
        <taxon>Drosophila</taxon>
        <taxon>Sophophora</taxon>
    </lineage>
</organism>
<dbReference type="GO" id="GO:0030246">
    <property type="term" value="F:carbohydrate binding"/>
    <property type="evidence" value="ECO:0007669"/>
    <property type="project" value="UniProtKB-KW"/>
</dbReference>
<keyword evidence="5" id="KW-1185">Reference proteome</keyword>
<dbReference type="PANTHER" id="PTHR46746">
    <property type="entry name" value="KILLER CELL LECTIN-LIKE RECEPTOR SUBFAMILY F MEMBER 2"/>
    <property type="match status" value="1"/>
</dbReference>
<dbReference type="SUPFAM" id="SSF56436">
    <property type="entry name" value="C-type lectin-like"/>
    <property type="match status" value="2"/>
</dbReference>
<dbReference type="SMR" id="A0A0P8Y3L4"/>
<evidence type="ECO:0000313" key="5">
    <source>
        <dbReference type="Proteomes" id="UP000007801"/>
    </source>
</evidence>
<dbReference type="Gene3D" id="3.10.100.10">
    <property type="entry name" value="Mannose-Binding Protein A, subunit A"/>
    <property type="match status" value="2"/>
</dbReference>
<proteinExistence type="predicted"/>
<dbReference type="CDD" id="cd00037">
    <property type="entry name" value="CLECT"/>
    <property type="match status" value="1"/>
</dbReference>
<dbReference type="Proteomes" id="UP000007801">
    <property type="component" value="Unassembled WGS sequence"/>
</dbReference>
<feature type="domain" description="C-type lectin" evidence="3">
    <location>
        <begin position="42"/>
        <end position="150"/>
    </location>
</feature>
<dbReference type="InParanoid" id="A0A0P8Y3L4"/>
<dbReference type="Pfam" id="PF00059">
    <property type="entry name" value="Lectin_C"/>
    <property type="match status" value="2"/>
</dbReference>
<dbReference type="OrthoDB" id="7647695at2759"/>
<dbReference type="PANTHER" id="PTHR46746:SF9">
    <property type="entry name" value="CD209 ANTIGEN-LIKE PROTEIN C-LIKE"/>
    <property type="match status" value="1"/>
</dbReference>
<dbReference type="InterPro" id="IPR016186">
    <property type="entry name" value="C-type_lectin-like/link_sf"/>
</dbReference>